<proteinExistence type="predicted"/>
<name>A0AC34GU49_9BILA</name>
<reference evidence="2" key="1">
    <citation type="submission" date="2022-11" db="UniProtKB">
        <authorList>
            <consortium name="WormBaseParasite"/>
        </authorList>
    </citation>
    <scope>IDENTIFICATION</scope>
</reference>
<dbReference type="WBParaSite" id="ES5_v2.g7985.t1">
    <property type="protein sequence ID" value="ES5_v2.g7985.t1"/>
    <property type="gene ID" value="ES5_v2.g7985"/>
</dbReference>
<protein>
    <submittedName>
        <fullName evidence="2">BZIP domain-containing protein</fullName>
    </submittedName>
</protein>
<dbReference type="Proteomes" id="UP000887579">
    <property type="component" value="Unplaced"/>
</dbReference>
<evidence type="ECO:0000313" key="1">
    <source>
        <dbReference type="Proteomes" id="UP000887579"/>
    </source>
</evidence>
<sequence length="358" mass="40355">MAPNIVIIPAQPSSLLSATNGSQRPLKRPISVRPQYIHTIAPGAPPKIARIAPVPIQKRPIIAEQQAQLKKKPAPIATSTDLNSITSLLAEKEEKPSSGPRKRQNLSHLSQEERQRRRMMMNRVAAQTARDRKKSRHEKLEEAVRDLIAETRYLRGKCSDLEKKLSEANEIIARNSRLPSPVTNSVAEGTGIINAPIVTVTDGCDFNQCNETSKTYENSSQILDRNIPQISQTQQELFQELVEAAGDFDLDQLCNDLLDEGFPDFNDFATETTSQDPACFEKVQIQENTQLNQSYEVPESQYTYSPTESYVAYDPNDPTVEYTLVNSDDPILADFNECQEYIYDYNDGYQYETEYCAL</sequence>
<accession>A0AC34GU49</accession>
<evidence type="ECO:0000313" key="2">
    <source>
        <dbReference type="WBParaSite" id="ES5_v2.g7985.t1"/>
    </source>
</evidence>
<organism evidence="1 2">
    <name type="scientific">Panagrolaimus sp. ES5</name>
    <dbReference type="NCBI Taxonomy" id="591445"/>
    <lineage>
        <taxon>Eukaryota</taxon>
        <taxon>Metazoa</taxon>
        <taxon>Ecdysozoa</taxon>
        <taxon>Nematoda</taxon>
        <taxon>Chromadorea</taxon>
        <taxon>Rhabditida</taxon>
        <taxon>Tylenchina</taxon>
        <taxon>Panagrolaimomorpha</taxon>
        <taxon>Panagrolaimoidea</taxon>
        <taxon>Panagrolaimidae</taxon>
        <taxon>Panagrolaimus</taxon>
    </lineage>
</organism>